<dbReference type="GO" id="GO:0006355">
    <property type="term" value="P:regulation of DNA-templated transcription"/>
    <property type="evidence" value="ECO:0007669"/>
    <property type="project" value="InterPro"/>
</dbReference>
<feature type="compositionally biased region" description="Basic and acidic residues" evidence="1">
    <location>
        <begin position="445"/>
        <end position="454"/>
    </location>
</feature>
<sequence length="662" mass="72993">MAKFEYSVELNDRDWAEFYLVTEECNLLQASLATADEQNLSDTEQTETPLCQQAEWRARRVRVSLCSGVDTQPTCSDIPASSPMEPTVLSDSEEEMDLGSVSRFLCDRGTSLLYQHSVPSSSASASSHRALCLVSQQSRAGSSLNMHSEDNSTIGALTTDRLHVAERCLPNELSFMQVGPQRAQRQGQTLDSSPSGTMDQPMQVGCCSATSSSSFLTQGAENIIFPYPTEQTLDPNNDDTYLLEKLVTENAELPEVTDSWGLSNCLRESDSDFHVRSARAEASWLGSNTEQDRRLRLVTKSRESIHPAETLSETTQKKGSDKAAFQRQEHEPGGKQLPTSSDRKLVPHLEKHKHSPVHVTTQSLRVKDDSMELVFMGALWDDAPYTNDVQTRSFPPPDCSPLKGMHMNGRSPMSVTDGVSQAAGIFKDEGVITAQEVAGENYEHTPQEDCESRDGQQVPGPCGSPSQTSNHAVTIPEMGPVLFCENHKKVVQEGISGLKSGRAPVTYAETTYEYFFPEEDESEANERALILSLPVVAFKRLTANLKSLMSSQAHLLRSRIQGSRNRSQEQELPLFQFNPCARGKQLETKCKDLQAVTGKGPRLLSSGHGDMCLVFLAFASWAANSSAMQSPNAWKTALITNTGAVSAICYFRRHVGRERWHS</sequence>
<feature type="region of interest" description="Disordered" evidence="1">
    <location>
        <begin position="300"/>
        <end position="342"/>
    </location>
</feature>
<evidence type="ECO:0000256" key="1">
    <source>
        <dbReference type="SAM" id="MobiDB-lite"/>
    </source>
</evidence>
<dbReference type="KEGG" id="gsh:117349437"/>
<evidence type="ECO:0000313" key="6">
    <source>
        <dbReference type="RefSeq" id="XP_033778803.1"/>
    </source>
</evidence>
<dbReference type="RefSeq" id="XP_033778804.1">
    <property type="nucleotide sequence ID" value="XM_033922913.1"/>
</dbReference>
<evidence type="ECO:0000313" key="5">
    <source>
        <dbReference type="RefSeq" id="XP_033778802.1"/>
    </source>
</evidence>
<dbReference type="GeneID" id="117349437"/>
<dbReference type="PANTHER" id="PTHR47282:SF1">
    <property type="entry name" value="PGC-1 AND ERR-INDUCED REGULATOR IN MUSCLE PROTEIN 1"/>
    <property type="match status" value="1"/>
</dbReference>
<dbReference type="PANTHER" id="PTHR47282">
    <property type="entry name" value="PGC-1 AND ERR-INDUCED REGULATOR IN MUSCLE PROTEIN 1"/>
    <property type="match status" value="1"/>
</dbReference>
<organism evidence="2 7">
    <name type="scientific">Geotrypetes seraphini</name>
    <name type="common">Gaboon caecilian</name>
    <name type="synonym">Caecilia seraphini</name>
    <dbReference type="NCBI Taxonomy" id="260995"/>
    <lineage>
        <taxon>Eukaryota</taxon>
        <taxon>Metazoa</taxon>
        <taxon>Chordata</taxon>
        <taxon>Craniata</taxon>
        <taxon>Vertebrata</taxon>
        <taxon>Euteleostomi</taxon>
        <taxon>Amphibia</taxon>
        <taxon>Gymnophiona</taxon>
        <taxon>Geotrypetes</taxon>
    </lineage>
</organism>
<evidence type="ECO:0000313" key="3">
    <source>
        <dbReference type="RefSeq" id="XP_033778800.1"/>
    </source>
</evidence>
<dbReference type="Proteomes" id="UP000515159">
    <property type="component" value="Chromosome 15"/>
</dbReference>
<dbReference type="GO" id="GO:0005737">
    <property type="term" value="C:cytoplasm"/>
    <property type="evidence" value="ECO:0007669"/>
    <property type="project" value="TreeGrafter"/>
</dbReference>
<name>A0A6P8P582_GEOSA</name>
<feature type="region of interest" description="Disordered" evidence="1">
    <location>
        <begin position="445"/>
        <end position="469"/>
    </location>
</feature>
<evidence type="ECO:0000313" key="7">
    <source>
        <dbReference type="RefSeq" id="XP_033778804.1"/>
    </source>
</evidence>
<protein>
    <submittedName>
        <fullName evidence="3 4">PGC-1 and ERR-induced regulator in muscle protein 1</fullName>
    </submittedName>
</protein>
<accession>A0A6P8P582</accession>
<dbReference type="RefSeq" id="XP_033778801.1">
    <property type="nucleotide sequence ID" value="XM_033922910.1"/>
</dbReference>
<feature type="region of interest" description="Disordered" evidence="1">
    <location>
        <begin position="179"/>
        <end position="200"/>
    </location>
</feature>
<dbReference type="OrthoDB" id="8943218at2759"/>
<dbReference type="GO" id="GO:0005634">
    <property type="term" value="C:nucleus"/>
    <property type="evidence" value="ECO:0007669"/>
    <property type="project" value="TreeGrafter"/>
</dbReference>
<keyword evidence="2" id="KW-1185">Reference proteome</keyword>
<evidence type="ECO:0000313" key="4">
    <source>
        <dbReference type="RefSeq" id="XP_033778801.1"/>
    </source>
</evidence>
<reference evidence="3 4" key="1">
    <citation type="submission" date="2025-04" db="UniProtKB">
        <authorList>
            <consortium name="RefSeq"/>
        </authorList>
    </citation>
    <scope>IDENTIFICATION</scope>
</reference>
<feature type="compositionally biased region" description="Polar residues" evidence="1">
    <location>
        <begin position="183"/>
        <end position="200"/>
    </location>
</feature>
<proteinExistence type="predicted"/>
<dbReference type="AlphaFoldDB" id="A0A6P8P582"/>
<gene>
    <name evidence="3 4 5 6 7" type="primary">PERM1</name>
</gene>
<dbReference type="RefSeq" id="XP_033778803.1">
    <property type="nucleotide sequence ID" value="XM_033922912.1"/>
</dbReference>
<evidence type="ECO:0000313" key="2">
    <source>
        <dbReference type="Proteomes" id="UP000515159"/>
    </source>
</evidence>
<dbReference type="CTD" id="84808"/>
<dbReference type="RefSeq" id="XP_033778802.1">
    <property type="nucleotide sequence ID" value="XM_033922911.1"/>
</dbReference>
<dbReference type="RefSeq" id="XP_033778800.1">
    <property type="nucleotide sequence ID" value="XM_033922909.1"/>
</dbReference>
<dbReference type="GO" id="GO:0014850">
    <property type="term" value="P:response to muscle activity"/>
    <property type="evidence" value="ECO:0007669"/>
    <property type="project" value="TreeGrafter"/>
</dbReference>
<dbReference type="InterPro" id="IPR043442">
    <property type="entry name" value="Perm1"/>
</dbReference>